<dbReference type="GO" id="GO:2000280">
    <property type="term" value="P:regulation of root development"/>
    <property type="evidence" value="ECO:0000318"/>
    <property type="project" value="GO_Central"/>
</dbReference>
<keyword evidence="9" id="KW-1133">Transmembrane helix</keyword>
<dbReference type="PANTHER" id="PTHR33348:SF44">
    <property type="entry name" value="PRECURSOR OF CEP6"/>
    <property type="match status" value="1"/>
</dbReference>
<dbReference type="GO" id="GO:0048046">
    <property type="term" value="C:apoplast"/>
    <property type="evidence" value="ECO:0007669"/>
    <property type="project" value="UniProtKB-SubCell"/>
</dbReference>
<keyword evidence="4" id="KW-0964">Secreted</keyword>
<dbReference type="GO" id="GO:0005179">
    <property type="term" value="F:hormone activity"/>
    <property type="evidence" value="ECO:0000318"/>
    <property type="project" value="GO_Central"/>
</dbReference>
<sequence length="160" mass="17674">MAMLPQAIGKCTLIIFALMIFHEIVFIYGRPMKPAIAHNANSLKENYPITSVKLISRKLHARQKIAEKGAVLSPNTLEQSFGLDHLGTVHVDDFRLAIPRNSPRVGQYFPQEKHAESKEMDGSDRHAVAVSRNDFQSTEPGHSPGVGHSFNYNGAAEPNS</sequence>
<dbReference type="GO" id="GO:0006995">
    <property type="term" value="P:cellular response to nitrogen starvation"/>
    <property type="evidence" value="ECO:0007669"/>
    <property type="project" value="UniProtKB-ARBA"/>
</dbReference>
<dbReference type="GO" id="GO:1902025">
    <property type="term" value="P:nitrate import"/>
    <property type="evidence" value="ECO:0000318"/>
    <property type="project" value="GO_Central"/>
</dbReference>
<dbReference type="AlphaFoldDB" id="A0A059BZ32"/>
<dbReference type="PANTHER" id="PTHR33348">
    <property type="entry name" value="PRECURSOR OF CEP5"/>
    <property type="match status" value="1"/>
</dbReference>
<reference evidence="10" key="1">
    <citation type="submission" date="2013-07" db="EMBL/GenBank/DDBJ databases">
        <title>The genome of Eucalyptus grandis.</title>
        <authorList>
            <person name="Schmutz J."/>
            <person name="Hayes R."/>
            <person name="Myburg A."/>
            <person name="Tuskan G."/>
            <person name="Grattapaglia D."/>
            <person name="Rokhsar D.S."/>
        </authorList>
    </citation>
    <scope>NUCLEOTIDE SEQUENCE</scope>
    <source>
        <tissue evidence="10">Leaf extractions</tissue>
    </source>
</reference>
<evidence type="ECO:0000313" key="10">
    <source>
        <dbReference type="EMBL" id="KCW71226.1"/>
    </source>
</evidence>
<dbReference type="InterPro" id="IPR033250">
    <property type="entry name" value="CEP"/>
</dbReference>
<evidence type="ECO:0000256" key="5">
    <source>
        <dbReference type="ARBA" id="ARBA00022702"/>
    </source>
</evidence>
<keyword evidence="9" id="KW-0472">Membrane</keyword>
<protein>
    <submittedName>
        <fullName evidence="10">Uncharacterized protein</fullName>
    </submittedName>
</protein>
<keyword evidence="5" id="KW-0372">Hormone</keyword>
<evidence type="ECO:0000256" key="6">
    <source>
        <dbReference type="ARBA" id="ARBA00022729"/>
    </source>
</evidence>
<evidence type="ECO:0000256" key="4">
    <source>
        <dbReference type="ARBA" id="ARBA00022525"/>
    </source>
</evidence>
<proteinExistence type="inferred from homology"/>
<dbReference type="GO" id="GO:1901371">
    <property type="term" value="P:regulation of leaf morphogenesis"/>
    <property type="evidence" value="ECO:0000318"/>
    <property type="project" value="GO_Central"/>
</dbReference>
<keyword evidence="6" id="KW-0732">Signal</keyword>
<keyword evidence="9" id="KW-0812">Transmembrane</keyword>
<comment type="similarity">
    <text evidence="2">Belongs to the C-terminally encoded plant signaling peptide (CEP) family.</text>
</comment>
<feature type="compositionally biased region" description="Basic and acidic residues" evidence="8">
    <location>
        <begin position="113"/>
        <end position="127"/>
    </location>
</feature>
<evidence type="ECO:0000256" key="9">
    <source>
        <dbReference type="SAM" id="Phobius"/>
    </source>
</evidence>
<organism evidence="10">
    <name type="scientific">Eucalyptus grandis</name>
    <name type="common">Flooded gum</name>
    <dbReference type="NCBI Taxonomy" id="71139"/>
    <lineage>
        <taxon>Eukaryota</taxon>
        <taxon>Viridiplantae</taxon>
        <taxon>Streptophyta</taxon>
        <taxon>Embryophyta</taxon>
        <taxon>Tracheophyta</taxon>
        <taxon>Spermatophyta</taxon>
        <taxon>Magnoliopsida</taxon>
        <taxon>eudicotyledons</taxon>
        <taxon>Gunneridae</taxon>
        <taxon>Pentapetalae</taxon>
        <taxon>rosids</taxon>
        <taxon>malvids</taxon>
        <taxon>Myrtales</taxon>
        <taxon>Myrtaceae</taxon>
        <taxon>Myrtoideae</taxon>
        <taxon>Eucalypteae</taxon>
        <taxon>Eucalyptus</taxon>
    </lineage>
</organism>
<feature type="transmembrane region" description="Helical" evidence="9">
    <location>
        <begin position="7"/>
        <end position="29"/>
    </location>
</feature>
<dbReference type="GO" id="GO:0048364">
    <property type="term" value="P:root development"/>
    <property type="evidence" value="ECO:0007669"/>
    <property type="project" value="InterPro"/>
</dbReference>
<evidence type="ECO:0000256" key="3">
    <source>
        <dbReference type="ARBA" id="ARBA00022523"/>
    </source>
</evidence>
<accession>A0A059BZ32</accession>
<gene>
    <name evidence="10" type="ORF">EUGRSUZ_F04320</name>
</gene>
<keyword evidence="3" id="KW-0052">Apoplast</keyword>
<dbReference type="InParanoid" id="A0A059BZ32"/>
<dbReference type="GO" id="GO:0005576">
    <property type="term" value="C:extracellular region"/>
    <property type="evidence" value="ECO:0000318"/>
    <property type="project" value="GO_Central"/>
</dbReference>
<name>A0A059BZ32_EUCGR</name>
<evidence type="ECO:0000256" key="7">
    <source>
        <dbReference type="ARBA" id="ARBA00023278"/>
    </source>
</evidence>
<dbReference type="Gramene" id="KCW71226">
    <property type="protein sequence ID" value="KCW71226"/>
    <property type="gene ID" value="EUGRSUZ_F04320"/>
</dbReference>
<comment type="subcellular location">
    <subcellularLocation>
        <location evidence="1">Secreted</location>
        <location evidence="1">Extracellular space</location>
        <location evidence="1">Apoplast</location>
    </subcellularLocation>
</comment>
<keyword evidence="7" id="KW-0379">Hydroxylation</keyword>
<evidence type="ECO:0000256" key="1">
    <source>
        <dbReference type="ARBA" id="ARBA00004271"/>
    </source>
</evidence>
<evidence type="ECO:0000256" key="8">
    <source>
        <dbReference type="SAM" id="MobiDB-lite"/>
    </source>
</evidence>
<dbReference type="EMBL" id="KK198758">
    <property type="protein sequence ID" value="KCW71226.1"/>
    <property type="molecule type" value="Genomic_DNA"/>
</dbReference>
<evidence type="ECO:0000256" key="2">
    <source>
        <dbReference type="ARBA" id="ARBA00008963"/>
    </source>
</evidence>
<feature type="region of interest" description="Disordered" evidence="8">
    <location>
        <begin position="113"/>
        <end position="160"/>
    </location>
</feature>